<dbReference type="RefSeq" id="WP_173780601.1">
    <property type="nucleotide sequence ID" value="NZ_JABSNO010000041.1"/>
</dbReference>
<comment type="caution">
    <text evidence="1">The sequence shown here is derived from an EMBL/GenBank/DDBJ whole genome shotgun (WGS) entry which is preliminary data.</text>
</comment>
<sequence>MTATYEGRIQGASQVNVNVAISGTQPKRDSAIFSGTSNKPPKSDKEGKITHAYFIDSKGNPTQRIKVGDSVRIRVKTVNMIKEDIQYIVWEKDTIDALDDRIFTSPKMKIIDDISDTPALIITQEKYNKGIDANWNYIGDSDKDQQQYYIEIIPLNTKAKSVNFGIDDEDKRTKVDNVRSTAMVKKTEVQENTNEEEGKCPRCNKDITSDDLKTIFLNATPDKLKIVADTYNKYMKELKMNTCWNKAHFFAQAMVEGGKSLNLKEGEGFNYSAEALPDNFTAFSLTGKRYGPPNQLAYKYGRSKQNSFKADKKMIANIAYSNRKELGNLGGDDGWNFRGRGLIQITGREIYTFCKPYTLKYENTDVLSSPDLVGEKISLGVSTSMIFFMWKKNKNGTALNQLTLGTKDVKGKICPFIGNNVDIKNAAEKKITTNYDEKQKCFDETTPIVFKIDQCLLNENKKDEPAKDSKVIIKFGVNADKAVVSEKSLNILKDVGEQTKNYLITVTSTARDPYNQARIMYDNIVKNGMTKHRNTYKPPGQRVLDAYESAKNKGKDKNGIIKEMEDKIKEIGPSKVSRHCGDPKVVNVFDVTQEMSNPKDFKKTITSRISNVLDENGCYHLEIIQ</sequence>
<evidence type="ECO:0000313" key="2">
    <source>
        <dbReference type="Proteomes" id="UP000610746"/>
    </source>
</evidence>
<dbReference type="EMBL" id="JABSNO010000041">
    <property type="protein sequence ID" value="NRS94070.1"/>
    <property type="molecule type" value="Genomic_DNA"/>
</dbReference>
<keyword evidence="2" id="KW-1185">Reference proteome</keyword>
<proteinExistence type="predicted"/>
<dbReference type="Proteomes" id="UP000610746">
    <property type="component" value="Unassembled WGS sequence"/>
</dbReference>
<name>A0A8J8GBA6_9FLAO</name>
<dbReference type="SUPFAM" id="SSF53955">
    <property type="entry name" value="Lysozyme-like"/>
    <property type="match status" value="1"/>
</dbReference>
<reference evidence="1" key="1">
    <citation type="submission" date="2020-05" db="EMBL/GenBank/DDBJ databases">
        <title>Genomic Encyclopedia of Type Strains, Phase IV (KMG-V): Genome sequencing to study the core and pangenomes of soil and plant-associated prokaryotes.</title>
        <authorList>
            <person name="Whitman W."/>
        </authorList>
    </citation>
    <scope>NUCLEOTIDE SEQUENCE</scope>
    <source>
        <strain evidence="1">16F</strain>
    </source>
</reference>
<dbReference type="InterPro" id="IPR023346">
    <property type="entry name" value="Lysozyme-like_dom_sf"/>
</dbReference>
<organism evidence="1 2">
    <name type="scientific">Frigoriflavimonas asaccharolytica</name>
    <dbReference type="NCBI Taxonomy" id="2735899"/>
    <lineage>
        <taxon>Bacteria</taxon>
        <taxon>Pseudomonadati</taxon>
        <taxon>Bacteroidota</taxon>
        <taxon>Flavobacteriia</taxon>
        <taxon>Flavobacteriales</taxon>
        <taxon>Weeksellaceae</taxon>
        <taxon>Frigoriflavimonas</taxon>
    </lineage>
</organism>
<accession>A0A8J8GBA6</accession>
<dbReference type="AlphaFoldDB" id="A0A8J8GBA6"/>
<gene>
    <name evidence="1" type="ORF">HNQ03_003170</name>
</gene>
<protein>
    <submittedName>
        <fullName evidence="1">Putative chitinase</fullName>
    </submittedName>
</protein>
<evidence type="ECO:0000313" key="1">
    <source>
        <dbReference type="EMBL" id="NRS94070.1"/>
    </source>
</evidence>
<dbReference type="Gene3D" id="1.10.530.10">
    <property type="match status" value="1"/>
</dbReference>